<comment type="caution">
    <text evidence="2">The sequence shown here is derived from an EMBL/GenBank/DDBJ whole genome shotgun (WGS) entry which is preliminary data.</text>
</comment>
<feature type="transmembrane region" description="Helical" evidence="1">
    <location>
        <begin position="16"/>
        <end position="36"/>
    </location>
</feature>
<name>A0A558DXN1_9GAMM</name>
<dbReference type="EMBL" id="VMNH01000023">
    <property type="protein sequence ID" value="TVO70739.1"/>
    <property type="molecule type" value="Genomic_DNA"/>
</dbReference>
<protein>
    <submittedName>
        <fullName evidence="2">Hydroxylamine oxidation protein HaoB</fullName>
    </submittedName>
</protein>
<evidence type="ECO:0000256" key="1">
    <source>
        <dbReference type="SAM" id="Phobius"/>
    </source>
</evidence>
<organism evidence="2 3">
    <name type="scientific">Sedimenticola selenatireducens</name>
    <dbReference type="NCBI Taxonomy" id="191960"/>
    <lineage>
        <taxon>Bacteria</taxon>
        <taxon>Pseudomonadati</taxon>
        <taxon>Pseudomonadota</taxon>
        <taxon>Gammaproteobacteria</taxon>
        <taxon>Chromatiales</taxon>
        <taxon>Sedimenticolaceae</taxon>
        <taxon>Sedimenticola</taxon>
    </lineage>
</organism>
<evidence type="ECO:0000313" key="3">
    <source>
        <dbReference type="Proteomes" id="UP000316649"/>
    </source>
</evidence>
<gene>
    <name evidence="2" type="primary">haoB</name>
    <name evidence="2" type="ORF">FHP88_14840</name>
</gene>
<dbReference type="InterPro" id="IPR030891">
    <property type="entry name" value="HaoB_nitrify"/>
</dbReference>
<keyword evidence="3" id="KW-1185">Reference proteome</keyword>
<proteinExistence type="predicted"/>
<accession>A0A558DXN1</accession>
<dbReference type="RefSeq" id="WP_144359876.1">
    <property type="nucleotide sequence ID" value="NZ_VMNH01000023.1"/>
</dbReference>
<dbReference type="OrthoDB" id="9781003at2"/>
<reference evidence="2 3" key="1">
    <citation type="submission" date="2019-07" db="EMBL/GenBank/DDBJ databases">
        <title>The pathways for chlorine oxyanion respiration interact through the shared metabolite chlorate.</title>
        <authorList>
            <person name="Barnum T.P."/>
            <person name="Cheng Y."/>
            <person name="Hill K.A."/>
            <person name="Lucas L.N."/>
            <person name="Carlson H.K."/>
            <person name="Coates J.D."/>
        </authorList>
    </citation>
    <scope>NUCLEOTIDE SEQUENCE [LARGE SCALE GENOMIC DNA]</scope>
    <source>
        <strain evidence="2 3">BK-1</strain>
    </source>
</reference>
<keyword evidence="1" id="KW-0812">Transmembrane</keyword>
<evidence type="ECO:0000313" key="2">
    <source>
        <dbReference type="EMBL" id="TVO70739.1"/>
    </source>
</evidence>
<sequence>MTAIAIEREQRLKRHYPLAAVLLVSIGIMMLVWVGMELMRPVVPVYEYHLETNGVLGDFKELGASEKAQSVSVSRFQLKMPDNTQPLAVAYVAYPDAESPVLLQWNNLLAEPVLYETGNLAALLEMVPVLEKQAEGDVPVLGWWDTMRILSIVCQCQPLTIPHQATPLIVPLPWLAKQDQVEKKEQAFWQVGSAKEGNVFSRYAAALAMESDAGLNRLREMSGEKSLLLILNITDAYKLGTLMPDQIGIGFKDFPGTGDMHGMIQRVKDWLQEEGYKHYAVLRPSEELVRVYFLTEESDGDRLVSRLLPFNKQGPKGMEGVKLVAQQSGYWVYEIAPLNKS</sequence>
<dbReference type="Proteomes" id="UP000316649">
    <property type="component" value="Unassembled WGS sequence"/>
</dbReference>
<keyword evidence="1" id="KW-0472">Membrane</keyword>
<dbReference type="NCBIfam" id="TIGR04392">
    <property type="entry name" value="haoB_nitrify"/>
    <property type="match status" value="1"/>
</dbReference>
<keyword evidence="1" id="KW-1133">Transmembrane helix</keyword>
<dbReference type="AlphaFoldDB" id="A0A558DXN1"/>